<organism evidence="1 2">
    <name type="scientific">Seohaeicola nanhaiensis</name>
    <dbReference type="NCBI Taxonomy" id="1387282"/>
    <lineage>
        <taxon>Bacteria</taxon>
        <taxon>Pseudomonadati</taxon>
        <taxon>Pseudomonadota</taxon>
        <taxon>Alphaproteobacteria</taxon>
        <taxon>Rhodobacterales</taxon>
        <taxon>Roseobacteraceae</taxon>
        <taxon>Seohaeicola</taxon>
    </lineage>
</organism>
<dbReference type="EMBL" id="JBHSGI010000004">
    <property type="protein sequence ID" value="MFC4668159.1"/>
    <property type="molecule type" value="Genomic_DNA"/>
</dbReference>
<protein>
    <submittedName>
        <fullName evidence="1">Uncharacterized protein</fullName>
    </submittedName>
</protein>
<evidence type="ECO:0000313" key="1">
    <source>
        <dbReference type="EMBL" id="MFC4668159.1"/>
    </source>
</evidence>
<keyword evidence="2" id="KW-1185">Reference proteome</keyword>
<name>A0ABV9KE40_9RHOB</name>
<accession>A0ABV9KE40</accession>
<dbReference type="RefSeq" id="WP_380716427.1">
    <property type="nucleotide sequence ID" value="NZ_JBHSGI010000004.1"/>
</dbReference>
<dbReference type="Proteomes" id="UP001595973">
    <property type="component" value="Unassembled WGS sequence"/>
</dbReference>
<evidence type="ECO:0000313" key="2">
    <source>
        <dbReference type="Proteomes" id="UP001595973"/>
    </source>
</evidence>
<proteinExistence type="predicted"/>
<gene>
    <name evidence="1" type="ORF">ACFO5X_06300</name>
</gene>
<sequence>MRRPWQLYCSDACRAVGDREFRSIGHRAAPALLAWQMGRYAPKGSPLGDLSRAGRNYYSTLAAGWLRDRRARVAAVSDR</sequence>
<comment type="caution">
    <text evidence="1">The sequence shown here is derived from an EMBL/GenBank/DDBJ whole genome shotgun (WGS) entry which is preliminary data.</text>
</comment>
<reference evidence="2" key="1">
    <citation type="journal article" date="2019" name="Int. J. Syst. Evol. Microbiol.">
        <title>The Global Catalogue of Microorganisms (GCM) 10K type strain sequencing project: providing services to taxonomists for standard genome sequencing and annotation.</title>
        <authorList>
            <consortium name="The Broad Institute Genomics Platform"/>
            <consortium name="The Broad Institute Genome Sequencing Center for Infectious Disease"/>
            <person name="Wu L."/>
            <person name="Ma J."/>
        </authorList>
    </citation>
    <scope>NUCLEOTIDE SEQUENCE [LARGE SCALE GENOMIC DNA]</scope>
    <source>
        <strain evidence="2">CGMCC 4.7283</strain>
    </source>
</reference>